<gene>
    <name evidence="2" type="ORF">HINF_LOCUS53918</name>
    <name evidence="3" type="ORF">HINF_LOCUS58238</name>
    <name evidence="4" type="ORF">HINF_LOCUS65537</name>
    <name evidence="5" type="ORF">HINF_LOCUS77498</name>
</gene>
<dbReference type="EMBL" id="CAXDID020000432">
    <property type="protein sequence ID" value="CAL6090921.1"/>
    <property type="molecule type" value="Genomic_DNA"/>
</dbReference>
<dbReference type="EMBL" id="CAXDID020000764">
    <property type="protein sequence ID" value="CAL6113415.1"/>
    <property type="molecule type" value="Genomic_DNA"/>
</dbReference>
<evidence type="ECO:0000313" key="6">
    <source>
        <dbReference type="Proteomes" id="UP001642409"/>
    </source>
</evidence>
<organism evidence="3">
    <name type="scientific">Hexamita inflata</name>
    <dbReference type="NCBI Taxonomy" id="28002"/>
    <lineage>
        <taxon>Eukaryota</taxon>
        <taxon>Metamonada</taxon>
        <taxon>Diplomonadida</taxon>
        <taxon>Hexamitidae</taxon>
        <taxon>Hexamitinae</taxon>
        <taxon>Hexamita</taxon>
    </lineage>
</organism>
<evidence type="ECO:0000256" key="1">
    <source>
        <dbReference type="SAM" id="SignalP"/>
    </source>
</evidence>
<dbReference type="AlphaFoldDB" id="A0AA86RCM5"/>
<evidence type="ECO:0000313" key="2">
    <source>
        <dbReference type="EMBL" id="CAI9966273.1"/>
    </source>
</evidence>
<reference evidence="3" key="1">
    <citation type="submission" date="2023-06" db="EMBL/GenBank/DDBJ databases">
        <authorList>
            <person name="Kurt Z."/>
        </authorList>
    </citation>
    <scope>NUCLEOTIDE SEQUENCE</scope>
</reference>
<protein>
    <submittedName>
        <fullName evidence="4">Hypothetical_protein</fullName>
    </submittedName>
</protein>
<evidence type="ECO:0000313" key="3">
    <source>
        <dbReference type="EMBL" id="CAI9970593.1"/>
    </source>
</evidence>
<keyword evidence="6" id="KW-1185">Reference proteome</keyword>
<evidence type="ECO:0000313" key="5">
    <source>
        <dbReference type="EMBL" id="CAL6113415.1"/>
    </source>
</evidence>
<comment type="caution">
    <text evidence="3">The sequence shown here is derived from an EMBL/GenBank/DDBJ whole genome shotgun (WGS) entry which is preliminary data.</text>
</comment>
<dbReference type="EMBL" id="CATOUU010001005">
    <property type="protein sequence ID" value="CAI9966273.1"/>
    <property type="molecule type" value="Genomic_DNA"/>
</dbReference>
<dbReference type="Proteomes" id="UP001642409">
    <property type="component" value="Unassembled WGS sequence"/>
</dbReference>
<feature type="signal peptide" evidence="1">
    <location>
        <begin position="1"/>
        <end position="24"/>
    </location>
</feature>
<proteinExistence type="predicted"/>
<accession>A0AA86RCM5</accession>
<reference evidence="4 6" key="2">
    <citation type="submission" date="2024-07" db="EMBL/GenBank/DDBJ databases">
        <authorList>
            <person name="Akdeniz Z."/>
        </authorList>
    </citation>
    <scope>NUCLEOTIDE SEQUENCE [LARGE SCALE GENOMIC DNA]</scope>
</reference>
<dbReference type="EMBL" id="CATOUU010001075">
    <property type="protein sequence ID" value="CAI9970593.1"/>
    <property type="molecule type" value="Genomic_DNA"/>
</dbReference>
<evidence type="ECO:0000313" key="4">
    <source>
        <dbReference type="EMBL" id="CAL6090921.1"/>
    </source>
</evidence>
<keyword evidence="1" id="KW-0732">Signal</keyword>
<sequence>MNKIKVRKFISHSLNCCLCQLCLAEIHLRCTITVSKEAMERLPLSNPEGSLMTCHQSYRSLIAAQHQWILPQPIQPHLRNKKQQQEPVINHTKQSQFSGTATSLLRQTRSKYKYKTKIVLLLFQI</sequence>
<feature type="chain" id="PRO_5044705041" evidence="1">
    <location>
        <begin position="25"/>
        <end position="125"/>
    </location>
</feature>
<name>A0AA86RCM5_9EUKA</name>